<dbReference type="AlphaFoldDB" id="A0A1U7H7X0"/>
<sequence>MVTPNSSCSKPLLGTAIALSLLAAACSPGQQQAGAGGPPAFQVKIQTAAKAMVADSSEYVGNLEAKQRVRLAPRIDGRILRIFVDSGERVAAGQKIVELQPTREQEDVRAAASQVNIEKANLNARQADLRAAEAERARAEAQVEEARANLARADADVQDIQAELELAQKNYDRFVFLVKEGAQSQQDLDNRTRDLNTRKAQLASRIKTRDSLRGSLNASVKSLQAAEKRVEQALANIDSQKAAVARAEGQLGVSSQTLGFNTVTAPINGIVGDFPYKVGDYVQIGAELTTITNNQTFDLRISVPTERRSQLRTGLPVEIINADGKVEVKGQVTFISPNVNNTNQTILAKATFRNDGSLRDNQYVKARVVWEQQPGVLIPTTAVTRIGGQPFVFVAQQAENKQGKPTLVAKQKPVTLGSIQGQDYAVRSGIKAGEKVITSGLLNLQDGTPVAQETIASQQKK</sequence>
<protein>
    <submittedName>
        <fullName evidence="10">Efflux transporter periplasmic adaptor subunit</fullName>
    </submittedName>
</protein>
<dbReference type="Proteomes" id="UP000186868">
    <property type="component" value="Unassembled WGS sequence"/>
</dbReference>
<dbReference type="Gene3D" id="2.40.420.20">
    <property type="match status" value="1"/>
</dbReference>
<dbReference type="GO" id="GO:1990961">
    <property type="term" value="P:xenobiotic detoxification by transmembrane export across the plasma membrane"/>
    <property type="evidence" value="ECO:0007669"/>
    <property type="project" value="InterPro"/>
</dbReference>
<gene>
    <name evidence="10" type="ORF">NIES593_21930</name>
</gene>
<name>A0A1U7H7X0_9CYAN</name>
<dbReference type="InterPro" id="IPR006143">
    <property type="entry name" value="RND_pump_MFP"/>
</dbReference>
<evidence type="ECO:0000256" key="4">
    <source>
        <dbReference type="ARBA" id="ARBA00023054"/>
    </source>
</evidence>
<feature type="coiled-coil region" evidence="5">
    <location>
        <begin position="216"/>
        <end position="250"/>
    </location>
</feature>
<reference evidence="10 11" key="1">
    <citation type="submission" date="2016-11" db="EMBL/GenBank/DDBJ databases">
        <title>Draft Genome Sequences of Nine Cyanobacterial Strains from Diverse Habitats.</title>
        <authorList>
            <person name="Zhu T."/>
            <person name="Hou S."/>
            <person name="Lu X."/>
            <person name="Hess W.R."/>
        </authorList>
    </citation>
    <scope>NUCLEOTIDE SEQUENCE [LARGE SCALE GENOMIC DNA]</scope>
    <source>
        <strain evidence="10 11">NIES-593</strain>
    </source>
</reference>
<dbReference type="EMBL" id="MRCB01000048">
    <property type="protein sequence ID" value="OKH18670.1"/>
    <property type="molecule type" value="Genomic_DNA"/>
</dbReference>
<dbReference type="Pfam" id="PF25967">
    <property type="entry name" value="RND-MFP_C"/>
    <property type="match status" value="1"/>
</dbReference>
<feature type="domain" description="Multidrug resistance protein MdtA-like beta-barrel" evidence="8">
    <location>
        <begin position="314"/>
        <end position="368"/>
    </location>
</feature>
<dbReference type="STRING" id="1921803.NIES593_21930"/>
<dbReference type="OrthoDB" id="5379451at2"/>
<evidence type="ECO:0000259" key="8">
    <source>
        <dbReference type="Pfam" id="PF25944"/>
    </source>
</evidence>
<dbReference type="PANTHER" id="PTHR30469:SF39">
    <property type="entry name" value="SLL0180 PROTEIN"/>
    <property type="match status" value="1"/>
</dbReference>
<dbReference type="SUPFAM" id="SSF111369">
    <property type="entry name" value="HlyD-like secretion proteins"/>
    <property type="match status" value="2"/>
</dbReference>
<evidence type="ECO:0000256" key="1">
    <source>
        <dbReference type="ARBA" id="ARBA00004236"/>
    </source>
</evidence>
<dbReference type="Gene3D" id="2.40.30.170">
    <property type="match status" value="1"/>
</dbReference>
<evidence type="ECO:0000313" key="11">
    <source>
        <dbReference type="Proteomes" id="UP000186868"/>
    </source>
</evidence>
<feature type="coiled-coil region" evidence="5">
    <location>
        <begin position="117"/>
        <end position="170"/>
    </location>
</feature>
<dbReference type="InterPro" id="IPR058627">
    <property type="entry name" value="MdtA-like_C"/>
</dbReference>
<evidence type="ECO:0000256" key="6">
    <source>
        <dbReference type="SAM" id="SignalP"/>
    </source>
</evidence>
<dbReference type="InterPro" id="IPR058625">
    <property type="entry name" value="MdtA-like_BSH"/>
</dbReference>
<dbReference type="Pfam" id="PF25917">
    <property type="entry name" value="BSH_RND"/>
    <property type="match status" value="1"/>
</dbReference>
<keyword evidence="6" id="KW-0732">Signal</keyword>
<dbReference type="PANTHER" id="PTHR30469">
    <property type="entry name" value="MULTIDRUG RESISTANCE PROTEIN MDTA"/>
    <property type="match status" value="1"/>
</dbReference>
<feature type="signal peptide" evidence="6">
    <location>
        <begin position="1"/>
        <end position="23"/>
    </location>
</feature>
<dbReference type="Gene3D" id="1.10.287.470">
    <property type="entry name" value="Helix hairpin bin"/>
    <property type="match status" value="2"/>
</dbReference>
<evidence type="ECO:0000256" key="3">
    <source>
        <dbReference type="ARBA" id="ARBA00022448"/>
    </source>
</evidence>
<dbReference type="InterPro" id="IPR030190">
    <property type="entry name" value="MacA_alpha-hairpin_sf"/>
</dbReference>
<dbReference type="GO" id="GO:0030313">
    <property type="term" value="C:cell envelope"/>
    <property type="evidence" value="ECO:0007669"/>
    <property type="project" value="UniProtKB-SubCell"/>
</dbReference>
<evidence type="ECO:0000259" key="7">
    <source>
        <dbReference type="Pfam" id="PF25917"/>
    </source>
</evidence>
<proteinExistence type="inferred from homology"/>
<dbReference type="NCBIfam" id="TIGR01730">
    <property type="entry name" value="RND_mfp"/>
    <property type="match status" value="1"/>
</dbReference>
<feature type="chain" id="PRO_5010560682" evidence="6">
    <location>
        <begin position="24"/>
        <end position="461"/>
    </location>
</feature>
<dbReference type="FunFam" id="2.40.420.20:FF:000007">
    <property type="entry name" value="HAE1 family efflux pump MFP component"/>
    <property type="match status" value="1"/>
</dbReference>
<keyword evidence="3" id="KW-0813">Transport</keyword>
<evidence type="ECO:0000256" key="2">
    <source>
        <dbReference type="ARBA" id="ARBA00009477"/>
    </source>
</evidence>
<dbReference type="Pfam" id="PF25944">
    <property type="entry name" value="Beta-barrel_RND"/>
    <property type="match status" value="1"/>
</dbReference>
<dbReference type="GO" id="GO:0015562">
    <property type="term" value="F:efflux transmembrane transporter activity"/>
    <property type="evidence" value="ECO:0007669"/>
    <property type="project" value="TreeGrafter"/>
</dbReference>
<comment type="subcellular location">
    <subcellularLocation>
        <location evidence="1">Cell membrane</location>
    </subcellularLocation>
</comment>
<feature type="domain" description="Multidrug resistance protein MdtA-like C-terminal permuted SH3" evidence="9">
    <location>
        <begin position="376"/>
        <end position="441"/>
    </location>
</feature>
<organism evidence="10 11">
    <name type="scientific">Hydrococcus rivularis NIES-593</name>
    <dbReference type="NCBI Taxonomy" id="1921803"/>
    <lineage>
        <taxon>Bacteria</taxon>
        <taxon>Bacillati</taxon>
        <taxon>Cyanobacteriota</taxon>
        <taxon>Cyanophyceae</taxon>
        <taxon>Pleurocapsales</taxon>
        <taxon>Hydrococcaceae</taxon>
        <taxon>Hydrococcus</taxon>
    </lineage>
</organism>
<dbReference type="InterPro" id="IPR058626">
    <property type="entry name" value="MdtA-like_b-barrel"/>
</dbReference>
<evidence type="ECO:0000259" key="9">
    <source>
        <dbReference type="Pfam" id="PF25967"/>
    </source>
</evidence>
<comment type="caution">
    <text evidence="10">The sequence shown here is derived from an EMBL/GenBank/DDBJ whole genome shotgun (WGS) entry which is preliminary data.</text>
</comment>
<comment type="similarity">
    <text evidence="2">Belongs to the membrane fusion protein (MFP) (TC 8.A.1) family.</text>
</comment>
<dbReference type="GO" id="GO:1990281">
    <property type="term" value="C:efflux pump complex"/>
    <property type="evidence" value="ECO:0007669"/>
    <property type="project" value="TreeGrafter"/>
</dbReference>
<dbReference type="RefSeq" id="WP_073601620.1">
    <property type="nucleotide sequence ID" value="NZ_MRCB01000048.1"/>
</dbReference>
<dbReference type="GO" id="GO:0019898">
    <property type="term" value="C:extrinsic component of membrane"/>
    <property type="evidence" value="ECO:0007669"/>
    <property type="project" value="InterPro"/>
</dbReference>
<evidence type="ECO:0000256" key="5">
    <source>
        <dbReference type="SAM" id="Coils"/>
    </source>
</evidence>
<keyword evidence="11" id="KW-1185">Reference proteome</keyword>
<dbReference type="Gene3D" id="2.40.50.100">
    <property type="match status" value="2"/>
</dbReference>
<keyword evidence="4 5" id="KW-0175">Coiled coil</keyword>
<accession>A0A1U7H7X0</accession>
<dbReference type="GO" id="GO:1990195">
    <property type="term" value="C:macrolide transmembrane transporter complex"/>
    <property type="evidence" value="ECO:0007669"/>
    <property type="project" value="InterPro"/>
</dbReference>
<feature type="domain" description="Multidrug resistance protein MdtA-like barrel-sandwich hybrid" evidence="7">
    <location>
        <begin position="69"/>
        <end position="292"/>
    </location>
</feature>
<dbReference type="Gene3D" id="6.10.140.1990">
    <property type="match status" value="1"/>
</dbReference>
<evidence type="ECO:0000313" key="10">
    <source>
        <dbReference type="EMBL" id="OKH18670.1"/>
    </source>
</evidence>